<dbReference type="Proteomes" id="UP001556367">
    <property type="component" value="Unassembled WGS sequence"/>
</dbReference>
<feature type="region of interest" description="Disordered" evidence="7">
    <location>
        <begin position="1"/>
        <end position="44"/>
    </location>
</feature>
<feature type="compositionally biased region" description="Low complexity" evidence="7">
    <location>
        <begin position="17"/>
        <end position="31"/>
    </location>
</feature>
<dbReference type="InterPro" id="IPR002745">
    <property type="entry name" value="Ptrans_KptA/Tpt1"/>
</dbReference>
<evidence type="ECO:0000256" key="6">
    <source>
        <dbReference type="ARBA" id="ARBA00047949"/>
    </source>
</evidence>
<comment type="catalytic activity">
    <reaction evidence="6">
        <text>2'-phospho-[ligated tRNA] + NAD(+) = mature tRNA + ADP-alpha-D-ribose 1'',2''-cyclic phosphate + nicotinamide</text>
        <dbReference type="Rhea" id="RHEA:23324"/>
        <dbReference type="Rhea" id="RHEA-COMP:11106"/>
        <dbReference type="Rhea" id="RHEA-COMP:11107"/>
        <dbReference type="ChEBI" id="CHEBI:17154"/>
        <dbReference type="ChEBI" id="CHEBI:57540"/>
        <dbReference type="ChEBI" id="CHEBI:76596"/>
        <dbReference type="ChEBI" id="CHEBI:82883"/>
        <dbReference type="ChEBI" id="CHEBI:85027"/>
        <dbReference type="EC" id="2.7.1.160"/>
    </reaction>
</comment>
<comment type="function">
    <text evidence="1">Catalyzes the last step of tRNA splicing, the transfer of the splice junction 2'-phosphate from ligated tRNA to NAD to produce ADP-ribose 1''-2'' cyclic phosphate.</text>
</comment>
<comment type="caution">
    <text evidence="8">The sequence shown here is derived from an EMBL/GenBank/DDBJ whole genome shotgun (WGS) entry which is preliminary data.</text>
</comment>
<dbReference type="PANTHER" id="PTHR12684:SF2">
    <property type="entry name" value="TRNA 2'-PHOSPHOTRANSFERASE 1"/>
    <property type="match status" value="1"/>
</dbReference>
<dbReference type="PANTHER" id="PTHR12684">
    <property type="entry name" value="PUTATIVE PHOSPHOTRANSFERASE"/>
    <property type="match status" value="1"/>
</dbReference>
<protein>
    <recommendedName>
        <fullName evidence="3">2'-phosphotransferase</fullName>
        <ecNumber evidence="3">2.7.1.160</ecNumber>
    </recommendedName>
</protein>
<keyword evidence="4" id="KW-0808">Transferase</keyword>
<evidence type="ECO:0000256" key="3">
    <source>
        <dbReference type="ARBA" id="ARBA00012007"/>
    </source>
</evidence>
<dbReference type="InterPro" id="IPR042080">
    <property type="entry name" value="RNA_2'-PTrans_N"/>
</dbReference>
<proteinExistence type="inferred from homology"/>
<name>A0ABR3JI77_9AGAR</name>
<dbReference type="InterPro" id="IPR042081">
    <property type="entry name" value="RNA_2'-PTrans_C"/>
</dbReference>
<dbReference type="SUPFAM" id="SSF56399">
    <property type="entry name" value="ADP-ribosylation"/>
    <property type="match status" value="1"/>
</dbReference>
<evidence type="ECO:0000313" key="8">
    <source>
        <dbReference type="EMBL" id="KAL0955170.1"/>
    </source>
</evidence>
<gene>
    <name evidence="8" type="ORF">HGRIS_004078</name>
</gene>
<evidence type="ECO:0000256" key="2">
    <source>
        <dbReference type="ARBA" id="ARBA00009836"/>
    </source>
</evidence>
<evidence type="ECO:0000256" key="1">
    <source>
        <dbReference type="ARBA" id="ARBA00003343"/>
    </source>
</evidence>
<dbReference type="EC" id="2.7.1.160" evidence="3"/>
<keyword evidence="9" id="KW-1185">Reference proteome</keyword>
<feature type="compositionally biased region" description="Polar residues" evidence="7">
    <location>
        <begin position="252"/>
        <end position="268"/>
    </location>
</feature>
<reference evidence="9" key="1">
    <citation type="submission" date="2024-06" db="EMBL/GenBank/DDBJ databases">
        <title>Multi-omics analyses provide insights into the biosynthesis of the anticancer antibiotic pleurotin in Hohenbuehelia grisea.</title>
        <authorList>
            <person name="Weaver J.A."/>
            <person name="Alberti F."/>
        </authorList>
    </citation>
    <scope>NUCLEOTIDE SEQUENCE [LARGE SCALE GENOMIC DNA]</scope>
    <source>
        <strain evidence="9">T-177</strain>
    </source>
</reference>
<accession>A0ABR3JI77</accession>
<evidence type="ECO:0000313" key="9">
    <source>
        <dbReference type="Proteomes" id="UP001556367"/>
    </source>
</evidence>
<dbReference type="Gene3D" id="1.10.10.970">
    <property type="entry name" value="RNA 2'-phosphotransferase, Tpt1/KptA family, N-terminal domain"/>
    <property type="match status" value="1"/>
</dbReference>
<dbReference type="EMBL" id="JASNQZ010000007">
    <property type="protein sequence ID" value="KAL0955170.1"/>
    <property type="molecule type" value="Genomic_DNA"/>
</dbReference>
<feature type="region of interest" description="Disordered" evidence="7">
    <location>
        <begin position="245"/>
        <end position="268"/>
    </location>
</feature>
<evidence type="ECO:0000256" key="7">
    <source>
        <dbReference type="SAM" id="MobiDB-lite"/>
    </source>
</evidence>
<dbReference type="Pfam" id="PF01885">
    <property type="entry name" value="PTS_2-RNA"/>
    <property type="match status" value="1"/>
</dbReference>
<keyword evidence="5" id="KW-0520">NAD</keyword>
<organism evidence="8 9">
    <name type="scientific">Hohenbuehelia grisea</name>
    <dbReference type="NCBI Taxonomy" id="104357"/>
    <lineage>
        <taxon>Eukaryota</taxon>
        <taxon>Fungi</taxon>
        <taxon>Dikarya</taxon>
        <taxon>Basidiomycota</taxon>
        <taxon>Agaricomycotina</taxon>
        <taxon>Agaricomycetes</taxon>
        <taxon>Agaricomycetidae</taxon>
        <taxon>Agaricales</taxon>
        <taxon>Pleurotineae</taxon>
        <taxon>Pleurotaceae</taxon>
        <taxon>Hohenbuehelia</taxon>
    </lineage>
</organism>
<evidence type="ECO:0000256" key="5">
    <source>
        <dbReference type="ARBA" id="ARBA00023027"/>
    </source>
</evidence>
<comment type="similarity">
    <text evidence="2">Belongs to the KptA/TPT1 family.</text>
</comment>
<dbReference type="Gene3D" id="3.20.170.30">
    <property type="match status" value="1"/>
</dbReference>
<evidence type="ECO:0000256" key="4">
    <source>
        <dbReference type="ARBA" id="ARBA00022679"/>
    </source>
</evidence>
<sequence length="268" mass="29729">MQRNQDQAFDRGEKPARNQAQQQARKQSQKPGSSKLRGLPKDNPEVKLSKTLSWILRHEAKSEGLVMRPDGYVKVDDLLSNARLQDLDLEKLKSMVEKDAKTRFNLTCETVDGTSTWLIRANQGHTLKTVQVELTPIESVADIPTRVAVHGTNLKAWESISKQGLSKMKRNHIHLAQGVAGENVISGMRSSSQVLIFVDVQKALDAGVKFHLSANGVVLTEGDDRGFLLPEFFRRVENAKREALPGWEGPVESTNTNEPTIPISSAES</sequence>